<evidence type="ECO:0000313" key="5">
    <source>
        <dbReference type="Proteomes" id="UP001469553"/>
    </source>
</evidence>
<feature type="compositionally biased region" description="Low complexity" evidence="2">
    <location>
        <begin position="736"/>
        <end position="762"/>
    </location>
</feature>
<dbReference type="SUPFAM" id="SSF56104">
    <property type="entry name" value="SAICAR synthase-like"/>
    <property type="match status" value="1"/>
</dbReference>
<sequence length="817" mass="89227">MQGCASPQEAVRDMDPETAGTWSDGSPIEAAAAGSSLQLDLGDADSTQKVQITEMPSLFGTEPTREKKIGHRRVDAHGETTYKKTTSSALKGAIQLGIGYTVGNLSSKPERDVLMQDFYVVESIFFPSEGSNLTPAHHFLDFRFKTYAPVAFRYFRELFGIRPDDYLYSLCNEPLIELSNPGASGSIFYVTSDDEFIIKTVLHKEAEFLQKLLPGYYMNLNQNPRTLLPKFFGLYCVQCGGKNIRIIVMNNILPRSVRMHLKFDLKGSTYKRQASKNEREKSKPTFKDLDFLSDVPEGLTLDQETFNALVKTLQRDCLVLESFKIMDYSLLLGIHNKSLAEKEQQSQDSPPGGGDEKKPTGQRALYSTAMESIQGGSTCRDTLEHDDTMGGIPAVGSKGESLLLFIGIIDILQSYRLIKKLEHSWKSLIHDGDTVSVHRPSFYAERFFKFCSTVVFRKSCSLRPSPSKRGRGALSASKYGAGAGSSGQRPSLTDERQENLENLENLRGALRFSILEENGKEPPCTPPSFEDATTASIATTLSSNNSLPTTPFDTPEHPRSRRQMHSPNIVRSQKEFVEVHGERQDTITVEVELSKIPLSTELTQRTEITSSSQQSLSHQTCTVASSTPSSTCASSAYSSATLPPSFASSSSAQCVAQSSSTLSSWIRPSTKPLTSPGAAQSLTLSSPISNSAAQSVQLTGLSPNASTLTPSSAFTPIHPASTSSSQHLPSTPPSSAPSSPQLPQEAPHTSQKQLSVSSSHSSLDGEVQVSDIYFTQEDQSCVFSPFHCSSESRRGSDGDSETVNQHSIHDLLQTLKN</sequence>
<dbReference type="InterPro" id="IPR023610">
    <property type="entry name" value="PInositol-4/5-P-5/4-kinase"/>
</dbReference>
<keyword evidence="1" id="KW-0808">Transferase</keyword>
<dbReference type="Proteomes" id="UP001469553">
    <property type="component" value="Unassembled WGS sequence"/>
</dbReference>
<feature type="region of interest" description="Disordered" evidence="2">
    <location>
        <begin position="788"/>
        <end position="817"/>
    </location>
</feature>
<organism evidence="4 5">
    <name type="scientific">Ameca splendens</name>
    <dbReference type="NCBI Taxonomy" id="208324"/>
    <lineage>
        <taxon>Eukaryota</taxon>
        <taxon>Metazoa</taxon>
        <taxon>Chordata</taxon>
        <taxon>Craniata</taxon>
        <taxon>Vertebrata</taxon>
        <taxon>Euteleostomi</taxon>
        <taxon>Actinopterygii</taxon>
        <taxon>Neopterygii</taxon>
        <taxon>Teleostei</taxon>
        <taxon>Neoteleostei</taxon>
        <taxon>Acanthomorphata</taxon>
        <taxon>Ovalentaria</taxon>
        <taxon>Atherinomorphae</taxon>
        <taxon>Cyprinodontiformes</taxon>
        <taxon>Goodeidae</taxon>
        <taxon>Ameca</taxon>
    </lineage>
</organism>
<dbReference type="PANTHER" id="PTHR23086">
    <property type="entry name" value="PHOSPHATIDYLINOSITOL-4-PHOSPHATE 5-KINASE"/>
    <property type="match status" value="1"/>
</dbReference>
<feature type="region of interest" description="Disordered" evidence="2">
    <location>
        <begin position="540"/>
        <end position="572"/>
    </location>
</feature>
<evidence type="ECO:0000256" key="1">
    <source>
        <dbReference type="PROSITE-ProRule" id="PRU00781"/>
    </source>
</evidence>
<dbReference type="InterPro" id="IPR027484">
    <property type="entry name" value="PInositol-4-P-5-kinase_N"/>
</dbReference>
<feature type="compositionally biased region" description="Low complexity" evidence="2">
    <location>
        <begin position="540"/>
        <end position="551"/>
    </location>
</feature>
<evidence type="ECO:0000313" key="4">
    <source>
        <dbReference type="EMBL" id="MEQ2291427.1"/>
    </source>
</evidence>
<dbReference type="PROSITE" id="PS51455">
    <property type="entry name" value="PIPK"/>
    <property type="match status" value="1"/>
</dbReference>
<feature type="domain" description="PIPK" evidence="3">
    <location>
        <begin position="86"/>
        <end position="455"/>
    </location>
</feature>
<feature type="region of interest" description="Disordered" evidence="2">
    <location>
        <begin position="341"/>
        <end position="361"/>
    </location>
</feature>
<feature type="region of interest" description="Disordered" evidence="2">
    <location>
        <begin position="461"/>
        <end position="496"/>
    </location>
</feature>
<accession>A0ABV0YCG8</accession>
<keyword evidence="5" id="KW-1185">Reference proteome</keyword>
<dbReference type="Gene3D" id="3.30.800.10">
    <property type="entry name" value="Phosphatidylinositol Phosphate Kinase II Beta"/>
    <property type="match status" value="1"/>
</dbReference>
<feature type="region of interest" description="Disordered" evidence="2">
    <location>
        <begin position="1"/>
        <end position="28"/>
    </location>
</feature>
<dbReference type="Gene3D" id="3.30.810.10">
    <property type="entry name" value="2-Layer Sandwich"/>
    <property type="match status" value="1"/>
</dbReference>
<name>A0ABV0YCG8_9TELE</name>
<keyword evidence="1" id="KW-0547">Nucleotide-binding</keyword>
<evidence type="ECO:0000259" key="3">
    <source>
        <dbReference type="PROSITE" id="PS51455"/>
    </source>
</evidence>
<gene>
    <name evidence="4" type="primary">PIP5K1C_2</name>
    <name evidence="4" type="ORF">AMECASPLE_013277</name>
</gene>
<dbReference type="Pfam" id="PF01504">
    <property type="entry name" value="PIP5K"/>
    <property type="match status" value="1"/>
</dbReference>
<reference evidence="4 5" key="1">
    <citation type="submission" date="2021-06" db="EMBL/GenBank/DDBJ databases">
        <authorList>
            <person name="Palmer J.M."/>
        </authorList>
    </citation>
    <scope>NUCLEOTIDE SEQUENCE [LARGE SCALE GENOMIC DNA]</scope>
    <source>
        <strain evidence="4 5">AS_MEX2019</strain>
        <tissue evidence="4">Muscle</tissue>
    </source>
</reference>
<dbReference type="InterPro" id="IPR002498">
    <property type="entry name" value="PInositol-4-P-4/5-kinase_core"/>
</dbReference>
<feature type="region of interest" description="Disordered" evidence="2">
    <location>
        <begin position="703"/>
        <end position="762"/>
    </location>
</feature>
<protein>
    <submittedName>
        <fullName evidence="4">Phosphatidylinositol 4-phosphate 5-kinase type-1 gamma</fullName>
    </submittedName>
</protein>
<keyword evidence="1" id="KW-0067">ATP-binding</keyword>
<keyword evidence="1" id="KW-0418">Kinase</keyword>
<dbReference type="EMBL" id="JAHRIP010029077">
    <property type="protein sequence ID" value="MEQ2291427.1"/>
    <property type="molecule type" value="Genomic_DNA"/>
</dbReference>
<proteinExistence type="predicted"/>
<dbReference type="InterPro" id="IPR027483">
    <property type="entry name" value="PInositol-4-P-4/5-kinase_C_sf"/>
</dbReference>
<dbReference type="PANTHER" id="PTHR23086:SF141">
    <property type="entry name" value="PHOSPHATIDYLINOSITOL 4-PHOSPHATE 5-KINASE TYPE-1 GAMMA ISOFORM X1"/>
    <property type="match status" value="1"/>
</dbReference>
<comment type="caution">
    <text evidence="4">The sequence shown here is derived from an EMBL/GenBank/DDBJ whole genome shotgun (WGS) entry which is preliminary data.</text>
</comment>
<dbReference type="SMART" id="SM00330">
    <property type="entry name" value="PIPKc"/>
    <property type="match status" value="1"/>
</dbReference>
<feature type="compositionally biased region" description="Polar residues" evidence="2">
    <location>
        <begin position="703"/>
        <end position="727"/>
    </location>
</feature>
<evidence type="ECO:0000256" key="2">
    <source>
        <dbReference type="SAM" id="MobiDB-lite"/>
    </source>
</evidence>